<accession>A0AAE9DN55</accession>
<gene>
    <name evidence="1" type="ORF">L3Y34_019025</name>
</gene>
<evidence type="ECO:0000313" key="2">
    <source>
        <dbReference type="Proteomes" id="UP000827892"/>
    </source>
</evidence>
<organism evidence="1 2">
    <name type="scientific">Caenorhabditis briggsae</name>
    <dbReference type="NCBI Taxonomy" id="6238"/>
    <lineage>
        <taxon>Eukaryota</taxon>
        <taxon>Metazoa</taxon>
        <taxon>Ecdysozoa</taxon>
        <taxon>Nematoda</taxon>
        <taxon>Chromadorea</taxon>
        <taxon>Rhabditida</taxon>
        <taxon>Rhabditina</taxon>
        <taxon>Rhabditomorpha</taxon>
        <taxon>Rhabditoidea</taxon>
        <taxon>Rhabditidae</taxon>
        <taxon>Peloderinae</taxon>
        <taxon>Caenorhabditis</taxon>
    </lineage>
</organism>
<protein>
    <submittedName>
        <fullName evidence="1">Uncharacterized protein</fullName>
    </submittedName>
</protein>
<name>A0AAE9DN55_CAEBR</name>
<proteinExistence type="predicted"/>
<reference evidence="1 2" key="1">
    <citation type="submission" date="2022-05" db="EMBL/GenBank/DDBJ databases">
        <title>Chromosome-level reference genomes for two strains of Caenorhabditis briggsae: an improved platform for comparative genomics.</title>
        <authorList>
            <person name="Stevens L."/>
            <person name="Andersen E.C."/>
        </authorList>
    </citation>
    <scope>NUCLEOTIDE SEQUENCE [LARGE SCALE GENOMIC DNA]</scope>
    <source>
        <strain evidence="1">QX1410_ONT</strain>
        <tissue evidence="1">Whole-organism</tissue>
    </source>
</reference>
<dbReference type="AlphaFoldDB" id="A0AAE9DN55"/>
<dbReference type="EMBL" id="CP090892">
    <property type="protein sequence ID" value="ULU07732.1"/>
    <property type="molecule type" value="Genomic_DNA"/>
</dbReference>
<sequence length="353" mass="41215">MSLPNTDQVLDRARIRLVQLIASLPPSPDGYLIPLRHQIQEVSMTEYQPQYPRQQHALIDHTMTMVIPMYHMVNMMPPHQIEQVETVQQVHQWQQQAQQCANCGHSGQQQPLSIGSRIIKRFFTVRSEAIPSKGDVESVLKKHSDLIQNLNEILNIANDADLMRELVDLKRNWKKFAGFCEFVSTLNDKRTAIETLLFMLATVKDSIKKGLWKRNLGESLGLFRIKYKETIWKFRSNRTDDSLPSNYAFEAELLCDLFIKKQKCDKDDRIETEFLKIFWNRLYVRYDEYLRKMLNQFQLSEAHCIMRLMFVHSTMNVNHGVDENGILFCPNSQHPISAVEFEQLADTICNVEP</sequence>
<dbReference type="Proteomes" id="UP000827892">
    <property type="component" value="Chromosome II"/>
</dbReference>
<evidence type="ECO:0000313" key="1">
    <source>
        <dbReference type="EMBL" id="ULU07732.1"/>
    </source>
</evidence>